<feature type="transmembrane region" description="Helical" evidence="1">
    <location>
        <begin position="85"/>
        <end position="111"/>
    </location>
</feature>
<reference evidence="2" key="2">
    <citation type="submission" date="2022-01" db="EMBL/GenBank/DDBJ databases">
        <authorList>
            <person name="Hirooka S."/>
            <person name="Miyagishima S.Y."/>
        </authorList>
    </citation>
    <scope>NUCLEOTIDE SEQUENCE</scope>
    <source>
        <strain evidence="2">NBRC 102759</strain>
    </source>
</reference>
<dbReference type="InterPro" id="IPR039765">
    <property type="entry name" value="Yip5/YIPF1/YIPF2"/>
</dbReference>
<feature type="transmembrane region" description="Helical" evidence="1">
    <location>
        <begin position="190"/>
        <end position="211"/>
    </location>
</feature>
<name>A0A9C7PVV6_9RHOD</name>
<keyword evidence="3" id="KW-1185">Reference proteome</keyword>
<dbReference type="GO" id="GO:0005794">
    <property type="term" value="C:Golgi apparatus"/>
    <property type="evidence" value="ECO:0007669"/>
    <property type="project" value="InterPro"/>
</dbReference>
<evidence type="ECO:0000256" key="1">
    <source>
        <dbReference type="SAM" id="Phobius"/>
    </source>
</evidence>
<feature type="transmembrane region" description="Helical" evidence="1">
    <location>
        <begin position="162"/>
        <end position="184"/>
    </location>
</feature>
<reference evidence="2" key="1">
    <citation type="journal article" date="2022" name="Proc. Natl. Acad. Sci. U.S.A.">
        <title>Life cycle and functional genomics of the unicellular red alga Galdieria for elucidating algal and plant evolution and industrial use.</title>
        <authorList>
            <person name="Hirooka S."/>
            <person name="Itabashi T."/>
            <person name="Ichinose T.M."/>
            <person name="Onuma R."/>
            <person name="Fujiwara T."/>
            <person name="Yamashita S."/>
            <person name="Jong L.W."/>
            <person name="Tomita R."/>
            <person name="Iwane A.H."/>
            <person name="Miyagishima S.Y."/>
        </authorList>
    </citation>
    <scope>NUCLEOTIDE SEQUENCE</scope>
    <source>
        <strain evidence="2">NBRC 102759</strain>
    </source>
</reference>
<protein>
    <recommendedName>
        <fullName evidence="4">Protein YIPF</fullName>
    </recommendedName>
</protein>
<accession>A0A9C7PVV6</accession>
<evidence type="ECO:0000313" key="3">
    <source>
        <dbReference type="Proteomes" id="UP001061958"/>
    </source>
</evidence>
<evidence type="ECO:0000313" key="2">
    <source>
        <dbReference type="EMBL" id="GJQ11570.1"/>
    </source>
</evidence>
<dbReference type="GO" id="GO:0031267">
    <property type="term" value="F:small GTPase binding"/>
    <property type="evidence" value="ECO:0007669"/>
    <property type="project" value="InterPro"/>
</dbReference>
<dbReference type="OrthoDB" id="10256463at2759"/>
<sequence>MATMAANSKGEFLEPDYGAADTSHYVENWDQPSLEPSQTTASVHLSYLKNFFDLDTSDFLLRCRRALFPIGKKILDNPDNEEADIYGWVWIPTTVILVLSVNSSLFVFFSALFHQQDASVSHISGVNFRKFWIFSVLVYGYNIVIPAILWGVLVCTTSRQPILHLFCIYGYSCTSYIFASLISIIPFEVIYIVSFVIASIVSSITLFRNIFSEDEVSESTRSLYLFKIIATLLHVAFGIGLLMVFLYGT</sequence>
<dbReference type="AlphaFoldDB" id="A0A9C7PVV6"/>
<keyword evidence="1" id="KW-1133">Transmembrane helix</keyword>
<dbReference type="GO" id="GO:0016192">
    <property type="term" value="P:vesicle-mediated transport"/>
    <property type="evidence" value="ECO:0007669"/>
    <property type="project" value="InterPro"/>
</dbReference>
<evidence type="ECO:0008006" key="4">
    <source>
        <dbReference type="Google" id="ProtNLM"/>
    </source>
</evidence>
<feature type="transmembrane region" description="Helical" evidence="1">
    <location>
        <begin position="131"/>
        <end position="155"/>
    </location>
</feature>
<gene>
    <name evidence="2" type="ORF">GpartN1_g3361.t1</name>
</gene>
<dbReference type="PANTHER" id="PTHR12822:SF2">
    <property type="entry name" value="PROTEIN YIPF"/>
    <property type="match status" value="1"/>
</dbReference>
<organism evidence="2 3">
    <name type="scientific">Galdieria partita</name>
    <dbReference type="NCBI Taxonomy" id="83374"/>
    <lineage>
        <taxon>Eukaryota</taxon>
        <taxon>Rhodophyta</taxon>
        <taxon>Bangiophyceae</taxon>
        <taxon>Galdieriales</taxon>
        <taxon>Galdieriaceae</taxon>
        <taxon>Galdieria</taxon>
    </lineage>
</organism>
<dbReference type="EMBL" id="BQMJ01000025">
    <property type="protein sequence ID" value="GJQ11570.1"/>
    <property type="molecule type" value="Genomic_DNA"/>
</dbReference>
<keyword evidence="1" id="KW-0812">Transmembrane</keyword>
<feature type="transmembrane region" description="Helical" evidence="1">
    <location>
        <begin position="223"/>
        <end position="247"/>
    </location>
</feature>
<keyword evidence="1" id="KW-0472">Membrane</keyword>
<proteinExistence type="predicted"/>
<comment type="caution">
    <text evidence="2">The sequence shown here is derived from an EMBL/GenBank/DDBJ whole genome shotgun (WGS) entry which is preliminary data.</text>
</comment>
<dbReference type="PANTHER" id="PTHR12822">
    <property type="entry name" value="PROTEIN YIPF"/>
    <property type="match status" value="1"/>
</dbReference>
<dbReference type="Proteomes" id="UP001061958">
    <property type="component" value="Unassembled WGS sequence"/>
</dbReference>